<dbReference type="PANTHER" id="PTHR43233">
    <property type="entry name" value="FAMILY N-ACETYLTRANSFERASE, PUTATIVE (AFU_ORTHOLOGUE AFUA_6G03350)-RELATED"/>
    <property type="match status" value="1"/>
</dbReference>
<sequence length="135" mass="15397">MITYQIEEKIGIEEFTHVLINSTLGERRPINEPERIMGMLQHANLIATARDNGKLIGVSRSLTDFAFCTYLSDLAVDENYQKKGIGKELIRLTKEHTPQATLILLAAPKAEGYYPKIGMKQWEQCYLINNIEDLK</sequence>
<proteinExistence type="predicted"/>
<dbReference type="InterPro" id="IPR000182">
    <property type="entry name" value="GNAT_dom"/>
</dbReference>
<reference evidence="2 3" key="1">
    <citation type="submission" date="2018-04" db="EMBL/GenBank/DDBJ databases">
        <title>Chryseobacterium oncorhynchi 701B-08T from rainbow trout, and Chryseobacterium viscerum 687B-08T from diseased fish.</title>
        <authorList>
            <person name="Jeong J.-J."/>
            <person name="Lee Y.J."/>
            <person name="Pathiraja D."/>
            <person name="Park B."/>
            <person name="Choi I.-G."/>
            <person name="Kim K.D."/>
        </authorList>
    </citation>
    <scope>NUCLEOTIDE SEQUENCE [LARGE SCALE GENOMIC DNA]</scope>
    <source>
        <strain evidence="2 3">687B-08</strain>
    </source>
</reference>
<evidence type="ECO:0000313" key="3">
    <source>
        <dbReference type="Proteomes" id="UP000236413"/>
    </source>
</evidence>
<protein>
    <submittedName>
        <fullName evidence="2">GNAT family N-acetyltransferase</fullName>
    </submittedName>
</protein>
<dbReference type="PANTHER" id="PTHR43233:SF1">
    <property type="entry name" value="FAMILY N-ACETYLTRANSFERASE, PUTATIVE (AFU_ORTHOLOGUE AFUA_6G03350)-RELATED"/>
    <property type="match status" value="1"/>
</dbReference>
<dbReference type="Pfam" id="PF13673">
    <property type="entry name" value="Acetyltransf_10"/>
    <property type="match status" value="1"/>
</dbReference>
<keyword evidence="2" id="KW-0808">Transferase</keyword>
<evidence type="ECO:0000313" key="2">
    <source>
        <dbReference type="EMBL" id="PWN61236.1"/>
    </source>
</evidence>
<dbReference type="GO" id="GO:0016747">
    <property type="term" value="F:acyltransferase activity, transferring groups other than amino-acyl groups"/>
    <property type="evidence" value="ECO:0007669"/>
    <property type="project" value="InterPro"/>
</dbReference>
<dbReference type="RefSeq" id="WP_103234796.1">
    <property type="nucleotide sequence ID" value="NZ_PPEG02000005.1"/>
</dbReference>
<name>A0A316WLE2_9FLAO</name>
<organism evidence="2 3">
    <name type="scientific">Chryseobacterium viscerum</name>
    <dbReference type="NCBI Taxonomy" id="1037377"/>
    <lineage>
        <taxon>Bacteria</taxon>
        <taxon>Pseudomonadati</taxon>
        <taxon>Bacteroidota</taxon>
        <taxon>Flavobacteriia</taxon>
        <taxon>Flavobacteriales</taxon>
        <taxon>Weeksellaceae</taxon>
        <taxon>Chryseobacterium group</taxon>
        <taxon>Chryseobacterium</taxon>
    </lineage>
</organism>
<accession>A0A316WLE2</accession>
<dbReference type="InterPro" id="IPR016181">
    <property type="entry name" value="Acyl_CoA_acyltransferase"/>
</dbReference>
<dbReference type="Proteomes" id="UP000236413">
    <property type="component" value="Unassembled WGS sequence"/>
</dbReference>
<dbReference type="InterPro" id="IPR053144">
    <property type="entry name" value="Acetyltransferase_Butenolide"/>
</dbReference>
<evidence type="ECO:0000259" key="1">
    <source>
        <dbReference type="PROSITE" id="PS51186"/>
    </source>
</evidence>
<comment type="caution">
    <text evidence="2">The sequence shown here is derived from an EMBL/GenBank/DDBJ whole genome shotgun (WGS) entry which is preliminary data.</text>
</comment>
<feature type="domain" description="N-acetyltransferase" evidence="1">
    <location>
        <begin position="10"/>
        <end position="135"/>
    </location>
</feature>
<dbReference type="PROSITE" id="PS51186">
    <property type="entry name" value="GNAT"/>
    <property type="match status" value="1"/>
</dbReference>
<gene>
    <name evidence="2" type="ORF">C1634_014365</name>
</gene>
<dbReference type="SUPFAM" id="SSF55729">
    <property type="entry name" value="Acyl-CoA N-acyltransferases (Nat)"/>
    <property type="match status" value="1"/>
</dbReference>
<dbReference type="EMBL" id="PPEG02000005">
    <property type="protein sequence ID" value="PWN61236.1"/>
    <property type="molecule type" value="Genomic_DNA"/>
</dbReference>
<dbReference type="CDD" id="cd04301">
    <property type="entry name" value="NAT_SF"/>
    <property type="match status" value="1"/>
</dbReference>
<dbReference type="AlphaFoldDB" id="A0A316WLE2"/>
<dbReference type="Gene3D" id="3.40.630.30">
    <property type="match status" value="1"/>
</dbReference>